<feature type="compositionally biased region" description="Low complexity" evidence="1">
    <location>
        <begin position="1"/>
        <end position="21"/>
    </location>
</feature>
<keyword evidence="4" id="KW-1185">Reference proteome</keyword>
<dbReference type="AlphaFoldDB" id="A0A938YEL7"/>
<reference evidence="3" key="1">
    <citation type="submission" date="2021-01" db="EMBL/GenBank/DDBJ databases">
        <title>YIM 132084 draft genome.</title>
        <authorList>
            <person name="An D."/>
        </authorList>
    </citation>
    <scope>NUCLEOTIDE SEQUENCE</scope>
    <source>
        <strain evidence="3">YIM 132084</strain>
    </source>
</reference>
<organism evidence="3 4">
    <name type="scientific">Nakamurella leprariae</name>
    <dbReference type="NCBI Taxonomy" id="2803911"/>
    <lineage>
        <taxon>Bacteria</taxon>
        <taxon>Bacillati</taxon>
        <taxon>Actinomycetota</taxon>
        <taxon>Actinomycetes</taxon>
        <taxon>Nakamurellales</taxon>
        <taxon>Nakamurellaceae</taxon>
        <taxon>Nakamurella</taxon>
    </lineage>
</organism>
<feature type="transmembrane region" description="Helical" evidence="2">
    <location>
        <begin position="75"/>
        <end position="92"/>
    </location>
</feature>
<feature type="compositionally biased region" description="Basic and acidic residues" evidence="1">
    <location>
        <begin position="110"/>
        <end position="119"/>
    </location>
</feature>
<evidence type="ECO:0000256" key="2">
    <source>
        <dbReference type="SAM" id="Phobius"/>
    </source>
</evidence>
<feature type="region of interest" description="Disordered" evidence="1">
    <location>
        <begin position="98"/>
        <end position="119"/>
    </location>
</feature>
<dbReference type="EMBL" id="JAERWK010000016">
    <property type="protein sequence ID" value="MBM9468178.1"/>
    <property type="molecule type" value="Genomic_DNA"/>
</dbReference>
<keyword evidence="2" id="KW-0812">Transmembrane</keyword>
<dbReference type="RefSeq" id="WP_205261124.1">
    <property type="nucleotide sequence ID" value="NZ_JAERWK010000016.1"/>
</dbReference>
<accession>A0A938YEL7</accession>
<keyword evidence="2" id="KW-0472">Membrane</keyword>
<sequence length="119" mass="12284">MTDPAAGPASPPGSSAASTGPPTGPTPALPAGSDPALGPTSGTPLARSTVVALVAEMALLISLGLVLSFGAPWPWWLIPGALLVTVLAIMGMRWRRYRRRQEAAGPPRTPSDRDRHEAI</sequence>
<feature type="region of interest" description="Disordered" evidence="1">
    <location>
        <begin position="1"/>
        <end position="43"/>
    </location>
</feature>
<evidence type="ECO:0000256" key="1">
    <source>
        <dbReference type="SAM" id="MobiDB-lite"/>
    </source>
</evidence>
<proteinExistence type="predicted"/>
<evidence type="ECO:0000313" key="3">
    <source>
        <dbReference type="EMBL" id="MBM9468178.1"/>
    </source>
</evidence>
<gene>
    <name evidence="3" type="ORF">JL106_12900</name>
</gene>
<dbReference type="Proteomes" id="UP000663792">
    <property type="component" value="Unassembled WGS sequence"/>
</dbReference>
<evidence type="ECO:0000313" key="4">
    <source>
        <dbReference type="Proteomes" id="UP000663792"/>
    </source>
</evidence>
<name>A0A938YEL7_9ACTN</name>
<comment type="caution">
    <text evidence="3">The sequence shown here is derived from an EMBL/GenBank/DDBJ whole genome shotgun (WGS) entry which is preliminary data.</text>
</comment>
<feature type="transmembrane region" description="Helical" evidence="2">
    <location>
        <begin position="50"/>
        <end position="69"/>
    </location>
</feature>
<protein>
    <submittedName>
        <fullName evidence="3">Uncharacterized protein</fullName>
    </submittedName>
</protein>
<keyword evidence="2" id="KW-1133">Transmembrane helix</keyword>